<dbReference type="OrthoDB" id="10250441at2759"/>
<dbReference type="EMBL" id="LN871599">
    <property type="protein sequence ID" value="CCF76056.1"/>
    <property type="molecule type" value="Genomic_DNA"/>
</dbReference>
<dbReference type="KEGG" id="bmic:BmR1_04g09425"/>
<dbReference type="Proteomes" id="UP000002899">
    <property type="component" value="Chromosome IV"/>
</dbReference>
<dbReference type="RefSeq" id="XP_012650464.1">
    <property type="nucleotide sequence ID" value="XM_012795010.1"/>
</dbReference>
<reference evidence="3 4" key="3">
    <citation type="journal article" date="2016" name="Sci. Rep.">
        <title>Genome-wide diversity and gene expression profiling of Babesia microti isolates identify polymorphic genes that mediate host-pathogen interactions.</title>
        <authorList>
            <person name="Silva J.C."/>
            <person name="Cornillot E."/>
            <person name="McCracken C."/>
            <person name="Usmani-Brown S."/>
            <person name="Dwivedi A."/>
            <person name="Ifeonu O.O."/>
            <person name="Crabtree J."/>
            <person name="Gotia H.T."/>
            <person name="Virji A.Z."/>
            <person name="Reynes C."/>
            <person name="Colinge J."/>
            <person name="Kumar V."/>
            <person name="Lawres L."/>
            <person name="Pazzi J.E."/>
            <person name="Pablo J.V."/>
            <person name="Hung C."/>
            <person name="Brancato J."/>
            <person name="Kumari P."/>
            <person name="Orvis J."/>
            <person name="Tretina K."/>
            <person name="Chibucos M."/>
            <person name="Ott S."/>
            <person name="Sadzewicz L."/>
            <person name="Sengamalay N."/>
            <person name="Shetty A.C."/>
            <person name="Su Q."/>
            <person name="Tallon L."/>
            <person name="Fraser C.M."/>
            <person name="Frutos R."/>
            <person name="Molina D.M."/>
            <person name="Krause P.J."/>
            <person name="Ben Mamoun C."/>
        </authorList>
    </citation>
    <scope>NUCLEOTIDE SEQUENCE [LARGE SCALE GENOMIC DNA]</scope>
    <source>
        <strain evidence="3 4">RI</strain>
    </source>
</reference>
<evidence type="ECO:0000313" key="3">
    <source>
        <dbReference type="EMBL" id="CCF76056.1"/>
    </source>
</evidence>
<evidence type="ECO:0000256" key="2">
    <source>
        <dbReference type="ARBA" id="ARBA00023186"/>
    </source>
</evidence>
<reference evidence="3 4" key="2">
    <citation type="journal article" date="2013" name="PLoS ONE">
        <title>Whole genome mapping and re-organization of the nuclear and mitochondrial genomes of Babesia microti isolates.</title>
        <authorList>
            <person name="Cornillot E."/>
            <person name="Dassouli A."/>
            <person name="Garg A."/>
            <person name="Pachikara N."/>
            <person name="Randazzo S."/>
            <person name="Depoix D."/>
            <person name="Carcy B."/>
            <person name="Delbecq S."/>
            <person name="Frutos R."/>
            <person name="Silva J.C."/>
            <person name="Sutton R."/>
            <person name="Krause P.J."/>
            <person name="Mamoun C.B."/>
        </authorList>
    </citation>
    <scope>NUCLEOTIDE SEQUENCE [LARGE SCALE GENOMIC DNA]</scope>
    <source>
        <strain evidence="3 4">RI</strain>
    </source>
</reference>
<dbReference type="PANTHER" id="PTHR21100">
    <property type="entry name" value="PREFOLDIN SUBUNIT 4"/>
    <property type="match status" value="1"/>
</dbReference>
<proteinExistence type="inferred from homology"/>
<dbReference type="GO" id="GO:0051082">
    <property type="term" value="F:unfolded protein binding"/>
    <property type="evidence" value="ECO:0007669"/>
    <property type="project" value="InterPro"/>
</dbReference>
<dbReference type="GeneID" id="24426510"/>
<organism evidence="3 4">
    <name type="scientific">Babesia microti (strain RI)</name>
    <dbReference type="NCBI Taxonomy" id="1133968"/>
    <lineage>
        <taxon>Eukaryota</taxon>
        <taxon>Sar</taxon>
        <taxon>Alveolata</taxon>
        <taxon>Apicomplexa</taxon>
        <taxon>Aconoidasida</taxon>
        <taxon>Piroplasmida</taxon>
        <taxon>Babesiidae</taxon>
        <taxon>Babesia</taxon>
    </lineage>
</organism>
<sequence>MSDVLAEDQLKICEFSKYFDKTNMAKQRLSVLSKKFQEVNDAQDEVTASLEPPLLRVGDCFYKINEDNLEEILEKMKADLAGDVERIKTDIDDHSKKIMSLKTALYSKFGNRINLD</sequence>
<evidence type="ECO:0000313" key="4">
    <source>
        <dbReference type="Proteomes" id="UP000002899"/>
    </source>
</evidence>
<name>I7IT40_BABMR</name>
<dbReference type="GO" id="GO:0006457">
    <property type="term" value="P:protein folding"/>
    <property type="evidence" value="ECO:0007669"/>
    <property type="project" value="InterPro"/>
</dbReference>
<dbReference type="GO" id="GO:0005737">
    <property type="term" value="C:cytoplasm"/>
    <property type="evidence" value="ECO:0007669"/>
    <property type="project" value="TreeGrafter"/>
</dbReference>
<comment type="similarity">
    <text evidence="1">Belongs to the prefoldin subunit beta family.</text>
</comment>
<accession>I7IT40</accession>
<reference evidence="3 4" key="1">
    <citation type="journal article" date="2012" name="Nucleic Acids Res.">
        <title>Sequencing of the smallest Apicomplexan genome from the human pathogen Babesia microti.</title>
        <authorList>
            <person name="Cornillot E."/>
            <person name="Hadj-Kaddour K."/>
            <person name="Dassouli A."/>
            <person name="Noel B."/>
            <person name="Ranwez V."/>
            <person name="Vacherie B."/>
            <person name="Augagneur Y."/>
            <person name="Bres V."/>
            <person name="Duclos A."/>
            <person name="Randazzo S."/>
            <person name="Carcy B."/>
            <person name="Debierre-Grockiego F."/>
            <person name="Delbecq S."/>
            <person name="Moubri-Menage K."/>
            <person name="Shams-Eldin H."/>
            <person name="Usmani-Brown S."/>
            <person name="Bringaud F."/>
            <person name="Wincker P."/>
            <person name="Vivares C.P."/>
            <person name="Schwarz R.T."/>
            <person name="Schetters T.P."/>
            <person name="Krause P.J."/>
            <person name="Gorenflot A."/>
            <person name="Berry V."/>
            <person name="Barbe V."/>
            <person name="Ben Mamoun C."/>
        </authorList>
    </citation>
    <scope>NUCLEOTIDE SEQUENCE [LARGE SCALE GENOMIC DNA]</scope>
    <source>
        <strain evidence="3 4">RI</strain>
    </source>
</reference>
<dbReference type="AlphaFoldDB" id="I7IT40"/>
<dbReference type="VEuPathDB" id="PiroplasmaDB:BmR1_04g09425"/>
<dbReference type="Pfam" id="PF01920">
    <property type="entry name" value="Prefoldin_2"/>
    <property type="match status" value="1"/>
</dbReference>
<keyword evidence="2" id="KW-0143">Chaperone</keyword>
<evidence type="ECO:0000256" key="1">
    <source>
        <dbReference type="ARBA" id="ARBA00008045"/>
    </source>
</evidence>
<protein>
    <submittedName>
        <fullName evidence="3">Prefoldin subunit 4</fullName>
    </submittedName>
</protein>
<gene>
    <name evidence="3" type="ORF">BmR1_04g09425</name>
</gene>
<dbReference type="InterPro" id="IPR002777">
    <property type="entry name" value="PFD_beta-like"/>
</dbReference>
<keyword evidence="4" id="KW-1185">Reference proteome</keyword>
<dbReference type="GO" id="GO:0016272">
    <property type="term" value="C:prefoldin complex"/>
    <property type="evidence" value="ECO:0007669"/>
    <property type="project" value="InterPro"/>
</dbReference>
<dbReference type="PANTHER" id="PTHR21100:SF9">
    <property type="entry name" value="PREFOLDIN SUBUNIT 4"/>
    <property type="match status" value="1"/>
</dbReference>
<dbReference type="InterPro" id="IPR016661">
    <property type="entry name" value="PFDN4"/>
</dbReference>